<dbReference type="Proteomes" id="UP000051063">
    <property type="component" value="Unassembled WGS sequence"/>
</dbReference>
<reference evidence="2 3" key="1">
    <citation type="submission" date="2015-09" db="EMBL/GenBank/DDBJ databases">
        <title>Genome sequencing project for genomic taxonomy and phylogenomics of Bacillus-like bacteria.</title>
        <authorList>
            <person name="Liu B."/>
            <person name="Wang J."/>
            <person name="Zhu Y."/>
            <person name="Liu G."/>
            <person name="Chen Q."/>
            <person name="Chen Z."/>
            <person name="Lan J."/>
            <person name="Che J."/>
            <person name="Ge C."/>
            <person name="Shi H."/>
            <person name="Pan Z."/>
            <person name="Liu X."/>
        </authorList>
    </citation>
    <scope>NUCLEOTIDE SEQUENCE [LARGE SCALE GENOMIC DNA]</scope>
    <source>
        <strain evidence="2 3">DSM 8552</strain>
    </source>
</reference>
<keyword evidence="3" id="KW-1185">Reference proteome</keyword>
<sequence length="685" mass="75463">MKKWVVSALLVCLATGSLLSGLTVSPAMGATTTMKRNSQVSQPVQKPVHDMIVFNDYQVAGLTSGGWNWVKNDEFILPPDTPLDVDLTQTTYGSGTNVNRHKVLLDGVELTALQGEKQATQAALKWQVPRFSIPSSQLSAGLHTLTFVVTDAKGQNSTVHVRFQVEAQNYPYIYEGEKAVGESIPSGGTSAIFGVFGSKTFSSKVPGTWKLTNKATNTEMRSVSGTVFSSGSLKTGQYDLMFSPDDGSLSPWMVTIQVGLAEIYMGTNSTGQKLSQNQVITATKAPSTVQLYSPFPGRWWVNGTGQTLTDSQSIEVAIPEILAGMTISVTFEPDQTPDSTTAWMDTSSTIQIQVPGTPEACGPATATATMDVMMQSNEKSSMMVERRNLYSSDVTVKLYQNPIHLIWLTTAADHIEFGSEADDDEGPGVWAVDNVVVDASKLNWDHTALELSSYKPGRYKVNYYSKREPRQSWCGYVQVIEDIPPVSSSPVCDRGDVGTVPYPTPLRFVTKKGKEYRDGDRIVVDSKSDLDDLKELVLMSTHVENKGTKRIILDKTVKKNRQYVHVPDLVWEDGKTLLGSEQQYGGGTIESSNEVKISYNDEVLMTIKQKHPDEDEDFSEENGVQSLNAKQFIDFQDGKPGVYRIKVTSVMGYRTCEVLYGSRSYTKNTDMKEKQQTMTLTIEVQ</sequence>
<feature type="chain" id="PRO_5045164052" evidence="1">
    <location>
        <begin position="30"/>
        <end position="685"/>
    </location>
</feature>
<accession>A0ABR5N411</accession>
<gene>
    <name evidence="2" type="ORF">AN963_21745</name>
</gene>
<evidence type="ECO:0000313" key="3">
    <source>
        <dbReference type="Proteomes" id="UP000051063"/>
    </source>
</evidence>
<keyword evidence="1" id="KW-0732">Signal</keyword>
<comment type="caution">
    <text evidence="2">The sequence shown here is derived from an EMBL/GenBank/DDBJ whole genome shotgun (WGS) entry which is preliminary data.</text>
</comment>
<protein>
    <submittedName>
        <fullName evidence="2">Uncharacterized protein</fullName>
    </submittedName>
</protein>
<name>A0ABR5N411_BRECH</name>
<proteinExistence type="predicted"/>
<organism evidence="2 3">
    <name type="scientific">Brevibacillus choshinensis</name>
    <dbReference type="NCBI Taxonomy" id="54911"/>
    <lineage>
        <taxon>Bacteria</taxon>
        <taxon>Bacillati</taxon>
        <taxon>Bacillota</taxon>
        <taxon>Bacilli</taxon>
        <taxon>Bacillales</taxon>
        <taxon>Paenibacillaceae</taxon>
        <taxon>Brevibacillus</taxon>
    </lineage>
</organism>
<dbReference type="RefSeq" id="WP_055747820.1">
    <property type="nucleotide sequence ID" value="NZ_LJJB01000013.1"/>
</dbReference>
<evidence type="ECO:0000256" key="1">
    <source>
        <dbReference type="SAM" id="SignalP"/>
    </source>
</evidence>
<feature type="signal peptide" evidence="1">
    <location>
        <begin position="1"/>
        <end position="29"/>
    </location>
</feature>
<dbReference type="EMBL" id="LJJB01000013">
    <property type="protein sequence ID" value="KQL45225.1"/>
    <property type="molecule type" value="Genomic_DNA"/>
</dbReference>
<evidence type="ECO:0000313" key="2">
    <source>
        <dbReference type="EMBL" id="KQL45225.1"/>
    </source>
</evidence>